<evidence type="ECO:0000313" key="15">
    <source>
        <dbReference type="EMBL" id="PKS05592.1"/>
    </source>
</evidence>
<evidence type="ECO:0000256" key="4">
    <source>
        <dbReference type="ARBA" id="ARBA00012462"/>
    </source>
</evidence>
<evidence type="ECO:0000256" key="9">
    <source>
        <dbReference type="ARBA" id="ARBA00022837"/>
    </source>
</evidence>
<accession>A0A2N3MZK8</accession>
<dbReference type="GO" id="GO:0008240">
    <property type="term" value="F:tripeptidyl-peptidase activity"/>
    <property type="evidence" value="ECO:0007669"/>
    <property type="project" value="UniProtKB-EC"/>
</dbReference>
<dbReference type="GO" id="GO:0005576">
    <property type="term" value="C:extracellular region"/>
    <property type="evidence" value="ECO:0007669"/>
    <property type="project" value="UniProtKB-SubCell"/>
</dbReference>
<keyword evidence="16" id="KW-1185">Reference proteome</keyword>
<dbReference type="Pfam" id="PF00082">
    <property type="entry name" value="Peptidase_S8"/>
    <property type="match status" value="1"/>
</dbReference>
<evidence type="ECO:0000313" key="16">
    <source>
        <dbReference type="Proteomes" id="UP000233524"/>
    </source>
</evidence>
<feature type="binding site" evidence="11">
    <location>
        <position position="784"/>
    </location>
    <ligand>
        <name>Ca(2+)</name>
        <dbReference type="ChEBI" id="CHEBI:29108"/>
    </ligand>
</feature>
<dbReference type="OrthoDB" id="409122at2759"/>
<dbReference type="VEuPathDB" id="FungiDB:jhhlp_008110"/>
<feature type="active site" description="Charge relay system" evidence="11">
    <location>
        <position position="380"/>
    </location>
</feature>
<keyword evidence="13" id="KW-0732">Signal</keyword>
<dbReference type="PANTHER" id="PTHR14218:SF19">
    <property type="entry name" value="SERINE PROTEASE AORO, PUTATIVE (AFU_ORTHOLOGUE AFUA_6G10250)-RELATED"/>
    <property type="match status" value="1"/>
</dbReference>
<dbReference type="CDD" id="cd11377">
    <property type="entry name" value="Pro-peptidase_S53"/>
    <property type="match status" value="1"/>
</dbReference>
<feature type="binding site" evidence="11">
    <location>
        <position position="786"/>
    </location>
    <ligand>
        <name>Ca(2+)</name>
        <dbReference type="ChEBI" id="CHEBI:29108"/>
    </ligand>
</feature>
<evidence type="ECO:0000256" key="7">
    <source>
        <dbReference type="ARBA" id="ARBA00022801"/>
    </source>
</evidence>
<proteinExistence type="predicted"/>
<dbReference type="Gene3D" id="3.40.50.200">
    <property type="entry name" value="Peptidase S8/S53 domain"/>
    <property type="match status" value="1"/>
</dbReference>
<reference evidence="15 16" key="1">
    <citation type="journal article" date="2017" name="G3 (Bethesda)">
        <title>First Draft Genome Sequence of the Pathogenic Fungus Lomentospora prolificans (Formerly Scedosporium prolificans).</title>
        <authorList>
            <person name="Luo R."/>
            <person name="Zimin A."/>
            <person name="Workman R."/>
            <person name="Fan Y."/>
            <person name="Pertea G."/>
            <person name="Grossman N."/>
            <person name="Wear M.P."/>
            <person name="Jia B."/>
            <person name="Miller H."/>
            <person name="Casadevall A."/>
            <person name="Timp W."/>
            <person name="Zhang S.X."/>
            <person name="Salzberg S.L."/>
        </authorList>
    </citation>
    <scope>NUCLEOTIDE SEQUENCE [LARGE SCALE GENOMIC DNA]</scope>
    <source>
        <strain evidence="15 16">JHH-5317</strain>
    </source>
</reference>
<feature type="active site" description="Charge relay system" evidence="11">
    <location>
        <position position="724"/>
    </location>
</feature>
<dbReference type="InterPro" id="IPR000209">
    <property type="entry name" value="Peptidase_S8/S53_dom"/>
</dbReference>
<keyword evidence="8 11" id="KW-0720">Serine protease</keyword>
<keyword evidence="7 11" id="KW-0378">Hydrolase</keyword>
<comment type="function">
    <text evidence="2">Secreted tripeptidyl-peptidase which degrades proteins at acidic pHs and is involved in virulence.</text>
</comment>
<evidence type="ECO:0000256" key="10">
    <source>
        <dbReference type="ARBA" id="ARBA00023145"/>
    </source>
</evidence>
<dbReference type="InterPro" id="IPR050819">
    <property type="entry name" value="Tripeptidyl-peptidase_I"/>
</dbReference>
<sequence length="807" mass="88911">MRILQLGAIGLLSWQVAGTALPERGPDSYTSRLVPRSHALHERHLPDHTRLWTKRSRAEAKMLLPVRIGLTQENLDEGHRRLWDISDPKSSNYGKHLSPRDVVDLFAPNEDRVKAVTEWLVAEGITASRISRSRNKQWLQFDATVEEIEALLYADFHVYEHEGSGALNVACSGYHVPSSVREHIDYITPGIKLMPDEGVASPQPKKWELHNREELLRRTKRVVSDAIIKGDSPAEHKALAIPTQYSADSNSKGVASAGITGQADDQEQVQDPLLVPPDGDCIYDVTPECIRVLAAQYNIPEGTKNRTDNKLGIFQGLNIRYWQGDLDRYFGAVAPPVDLLLTAAVIRWVPKGSRPQNNLANGAIGETDVQEESGAEAVMDFQLGMSLVWPQETVLWHVDDPWYEEQHTKDPLIYKGYFNNLFNALDGSYCGFEAYNQTGNCEDPDCLDPSYPNSNPGGYDGPLACGTFEPTNIISISYSGSEASLPASYLQRQCAEIMKLALQGITVVVSSGDHGVGSNRRDPPPLGCLGENYDVFNPSFPGNCPYVLSVGSTEWRKKVTDVEDGESGVLPGEGEDRDSEAPRGEGDRDEREGRDEDGETGGRERRNQRCKKRQEPKPKPVPRFTGPYEEVATSIFSSGGGFSNVYPVPEYQVTHHEAYFSTLKASNITLDVEGYHGGPVDYETIGSDGLRFNRAGRGYPDLSAIGDNIYVVLRGTPVLMMGTSASAPIVASMLNLVNEERLAAGKSTVGWVHPVIYSHPEIFQDITQGWNPNCMSGGFPAVKGWDPVTGLGTPKYPKLLEVFMSLP</sequence>
<dbReference type="EMBL" id="NLAX01001584">
    <property type="protein sequence ID" value="PKS05592.1"/>
    <property type="molecule type" value="Genomic_DNA"/>
</dbReference>
<dbReference type="SMART" id="SM00944">
    <property type="entry name" value="Pro-kuma_activ"/>
    <property type="match status" value="1"/>
</dbReference>
<dbReference type="AlphaFoldDB" id="A0A2N3MZK8"/>
<evidence type="ECO:0000256" key="6">
    <source>
        <dbReference type="ARBA" id="ARBA00022723"/>
    </source>
</evidence>
<protein>
    <recommendedName>
        <fullName evidence="4">tripeptidyl-peptidase II</fullName>
        <ecNumber evidence="4">3.4.14.10</ecNumber>
    </recommendedName>
</protein>
<comment type="subcellular location">
    <subcellularLocation>
        <location evidence="3">Secreted</location>
        <location evidence="3">Extracellular space</location>
    </subcellularLocation>
</comment>
<feature type="compositionally biased region" description="Basic and acidic residues" evidence="12">
    <location>
        <begin position="579"/>
        <end position="618"/>
    </location>
</feature>
<dbReference type="GO" id="GO:0046872">
    <property type="term" value="F:metal ion binding"/>
    <property type="evidence" value="ECO:0007669"/>
    <property type="project" value="UniProtKB-UniRule"/>
</dbReference>
<dbReference type="PROSITE" id="PS51695">
    <property type="entry name" value="SEDOLISIN"/>
    <property type="match status" value="1"/>
</dbReference>
<keyword evidence="6 11" id="KW-0479">Metal-binding</keyword>
<dbReference type="InParanoid" id="A0A2N3MZK8"/>
<feature type="region of interest" description="Disordered" evidence="12">
    <location>
        <begin position="559"/>
        <end position="626"/>
    </location>
</feature>
<dbReference type="InterPro" id="IPR036852">
    <property type="entry name" value="Peptidase_S8/S53_dom_sf"/>
</dbReference>
<evidence type="ECO:0000256" key="2">
    <source>
        <dbReference type="ARBA" id="ARBA00002451"/>
    </source>
</evidence>
<dbReference type="STRING" id="41688.A0A2N3MZK8"/>
<dbReference type="EC" id="3.4.14.10" evidence="4"/>
<dbReference type="SUPFAM" id="SSF52743">
    <property type="entry name" value="Subtilisin-like"/>
    <property type="match status" value="1"/>
</dbReference>
<evidence type="ECO:0000256" key="12">
    <source>
        <dbReference type="SAM" id="MobiDB-lite"/>
    </source>
</evidence>
<gene>
    <name evidence="15" type="ORF">jhhlp_008110</name>
</gene>
<dbReference type="InterPro" id="IPR030400">
    <property type="entry name" value="Sedolisin_dom"/>
</dbReference>
<feature type="active site" description="Charge relay system" evidence="11">
    <location>
        <position position="376"/>
    </location>
</feature>
<comment type="cofactor">
    <cofactor evidence="11">
        <name>Ca(2+)</name>
        <dbReference type="ChEBI" id="CHEBI:29108"/>
    </cofactor>
    <text evidence="11">Binds 1 Ca(2+) ion per subunit.</text>
</comment>
<dbReference type="SUPFAM" id="SSF54897">
    <property type="entry name" value="Protease propeptides/inhibitors"/>
    <property type="match status" value="1"/>
</dbReference>
<organism evidence="15 16">
    <name type="scientific">Lomentospora prolificans</name>
    <dbReference type="NCBI Taxonomy" id="41688"/>
    <lineage>
        <taxon>Eukaryota</taxon>
        <taxon>Fungi</taxon>
        <taxon>Dikarya</taxon>
        <taxon>Ascomycota</taxon>
        <taxon>Pezizomycotina</taxon>
        <taxon>Sordariomycetes</taxon>
        <taxon>Hypocreomycetidae</taxon>
        <taxon>Microascales</taxon>
        <taxon>Microascaceae</taxon>
        <taxon>Lomentospora</taxon>
    </lineage>
</organism>
<evidence type="ECO:0000256" key="5">
    <source>
        <dbReference type="ARBA" id="ARBA00022670"/>
    </source>
</evidence>
<comment type="catalytic activity">
    <reaction evidence="1">
        <text>Release of an N-terminal tripeptide from a polypeptide.</text>
        <dbReference type="EC" id="3.4.14.10"/>
    </reaction>
</comment>
<evidence type="ECO:0000256" key="11">
    <source>
        <dbReference type="PROSITE-ProRule" id="PRU01032"/>
    </source>
</evidence>
<keyword evidence="10" id="KW-0865">Zymogen</keyword>
<dbReference type="Pfam" id="PF09286">
    <property type="entry name" value="Pro-kuma_activ"/>
    <property type="match status" value="1"/>
</dbReference>
<dbReference type="CDD" id="cd04056">
    <property type="entry name" value="Peptidases_S53"/>
    <property type="match status" value="1"/>
</dbReference>
<name>A0A2N3MZK8_9PEZI</name>
<comment type="caution">
    <text evidence="15">The sequence shown here is derived from an EMBL/GenBank/DDBJ whole genome shotgun (WGS) entry which is preliminary data.</text>
</comment>
<evidence type="ECO:0000259" key="14">
    <source>
        <dbReference type="PROSITE" id="PS51695"/>
    </source>
</evidence>
<dbReference type="InterPro" id="IPR015366">
    <property type="entry name" value="S53_propep"/>
</dbReference>
<feature type="chain" id="PRO_5014652130" description="tripeptidyl-peptidase II" evidence="13">
    <location>
        <begin position="19"/>
        <end position="807"/>
    </location>
</feature>
<feature type="domain" description="Peptidase S53" evidence="14">
    <location>
        <begin position="284"/>
        <end position="806"/>
    </location>
</feature>
<dbReference type="GO" id="GO:0006508">
    <property type="term" value="P:proteolysis"/>
    <property type="evidence" value="ECO:0007669"/>
    <property type="project" value="UniProtKB-KW"/>
</dbReference>
<dbReference type="PANTHER" id="PTHR14218">
    <property type="entry name" value="PROTEASE S8 TRIPEPTIDYL PEPTIDASE I CLN2"/>
    <property type="match status" value="1"/>
</dbReference>
<dbReference type="Proteomes" id="UP000233524">
    <property type="component" value="Unassembled WGS sequence"/>
</dbReference>
<feature type="signal peptide" evidence="13">
    <location>
        <begin position="1"/>
        <end position="18"/>
    </location>
</feature>
<keyword evidence="9 11" id="KW-0106">Calcium</keyword>
<feature type="binding site" evidence="11">
    <location>
        <position position="766"/>
    </location>
    <ligand>
        <name>Ca(2+)</name>
        <dbReference type="ChEBI" id="CHEBI:29108"/>
    </ligand>
</feature>
<evidence type="ECO:0000256" key="1">
    <source>
        <dbReference type="ARBA" id="ARBA00001910"/>
    </source>
</evidence>
<keyword evidence="5 11" id="KW-0645">Protease</keyword>
<evidence type="ECO:0000256" key="8">
    <source>
        <dbReference type="ARBA" id="ARBA00022825"/>
    </source>
</evidence>
<evidence type="ECO:0000256" key="3">
    <source>
        <dbReference type="ARBA" id="ARBA00004239"/>
    </source>
</evidence>
<dbReference type="GO" id="GO:0004252">
    <property type="term" value="F:serine-type endopeptidase activity"/>
    <property type="evidence" value="ECO:0007669"/>
    <property type="project" value="UniProtKB-UniRule"/>
</dbReference>
<evidence type="ECO:0000256" key="13">
    <source>
        <dbReference type="SAM" id="SignalP"/>
    </source>
</evidence>
<feature type="binding site" evidence="11">
    <location>
        <position position="765"/>
    </location>
    <ligand>
        <name>Ca(2+)</name>
        <dbReference type="ChEBI" id="CHEBI:29108"/>
    </ligand>
</feature>